<dbReference type="Proteomes" id="UP000615446">
    <property type="component" value="Unassembled WGS sequence"/>
</dbReference>
<dbReference type="EMBL" id="BLAL01000156">
    <property type="protein sequence ID" value="GES85678.1"/>
    <property type="molecule type" value="Genomic_DNA"/>
</dbReference>
<keyword evidence="1" id="KW-0472">Membrane</keyword>
<comment type="caution">
    <text evidence="2">The sequence shown here is derived from an EMBL/GenBank/DDBJ whole genome shotgun (WGS) entry which is preliminary data.</text>
</comment>
<dbReference type="AlphaFoldDB" id="A0A8H3LHN8"/>
<protein>
    <submittedName>
        <fullName evidence="2">Uncharacterized protein</fullName>
    </submittedName>
</protein>
<sequence>MDAEATNLFHVLYHERIREHNSFNFEYVANLGIWTFCLISLCVTFDSDASLILLGLKVVMKVLDTSFVVKISMC</sequence>
<evidence type="ECO:0000313" key="2">
    <source>
        <dbReference type="EMBL" id="GES85678.1"/>
    </source>
</evidence>
<organism evidence="2 3">
    <name type="scientific">Rhizophagus clarus</name>
    <dbReference type="NCBI Taxonomy" id="94130"/>
    <lineage>
        <taxon>Eukaryota</taxon>
        <taxon>Fungi</taxon>
        <taxon>Fungi incertae sedis</taxon>
        <taxon>Mucoromycota</taxon>
        <taxon>Glomeromycotina</taxon>
        <taxon>Glomeromycetes</taxon>
        <taxon>Glomerales</taxon>
        <taxon>Glomeraceae</taxon>
        <taxon>Rhizophagus</taxon>
    </lineage>
</organism>
<reference evidence="2" key="1">
    <citation type="submission" date="2019-10" db="EMBL/GenBank/DDBJ databases">
        <title>Conservation and host-specific expression of non-tandemly repeated heterogenous ribosome RNA gene in arbuscular mycorrhizal fungi.</title>
        <authorList>
            <person name="Maeda T."/>
            <person name="Kobayashi Y."/>
            <person name="Nakagawa T."/>
            <person name="Ezawa T."/>
            <person name="Yamaguchi K."/>
            <person name="Bino T."/>
            <person name="Nishimoto Y."/>
            <person name="Shigenobu S."/>
            <person name="Kawaguchi M."/>
        </authorList>
    </citation>
    <scope>NUCLEOTIDE SEQUENCE</scope>
    <source>
        <strain evidence="2">HR1</strain>
    </source>
</reference>
<gene>
    <name evidence="2" type="ORF">RCL2_001278200</name>
</gene>
<proteinExistence type="predicted"/>
<evidence type="ECO:0000256" key="1">
    <source>
        <dbReference type="SAM" id="Phobius"/>
    </source>
</evidence>
<evidence type="ECO:0000313" key="3">
    <source>
        <dbReference type="Proteomes" id="UP000615446"/>
    </source>
</evidence>
<keyword evidence="1" id="KW-0812">Transmembrane</keyword>
<name>A0A8H3LHN8_9GLOM</name>
<feature type="transmembrane region" description="Helical" evidence="1">
    <location>
        <begin position="31"/>
        <end position="56"/>
    </location>
</feature>
<accession>A0A8H3LHN8</accession>
<keyword evidence="1" id="KW-1133">Transmembrane helix</keyword>